<gene>
    <name evidence="2" type="ORF">MICCA_820002</name>
</gene>
<comment type="caution">
    <text evidence="2">The sequence shown here is derived from an EMBL/GenBank/DDBJ whole genome shotgun (WGS) entry which is preliminary data.</text>
</comment>
<keyword evidence="1" id="KW-0812">Transmembrane</keyword>
<evidence type="ECO:0000313" key="3">
    <source>
        <dbReference type="Proteomes" id="UP000005806"/>
    </source>
</evidence>
<reference evidence="2 3" key="1">
    <citation type="submission" date="2012-04" db="EMBL/GenBank/DDBJ databases">
        <authorList>
            <person name="Genoscope - CEA"/>
        </authorList>
    </citation>
    <scope>NUCLEOTIDE SEQUENCE [LARGE SCALE GENOMIC DNA]</scope>
    <source>
        <strain evidence="2 3">9432</strain>
    </source>
</reference>
<organism evidence="2 3">
    <name type="scientific">Microcystis aeruginosa PCC 9432</name>
    <dbReference type="NCBI Taxonomy" id="1160280"/>
    <lineage>
        <taxon>Bacteria</taxon>
        <taxon>Bacillati</taxon>
        <taxon>Cyanobacteriota</taxon>
        <taxon>Cyanophyceae</taxon>
        <taxon>Oscillatoriophycideae</taxon>
        <taxon>Chroococcales</taxon>
        <taxon>Microcystaceae</taxon>
        <taxon>Microcystis</taxon>
    </lineage>
</organism>
<dbReference type="AlphaFoldDB" id="A0A831ERT4"/>
<protein>
    <submittedName>
        <fullName evidence="2">Uncharacterized protein</fullName>
    </submittedName>
</protein>
<proteinExistence type="predicted"/>
<feature type="transmembrane region" description="Helical" evidence="1">
    <location>
        <begin position="33"/>
        <end position="53"/>
    </location>
</feature>
<name>A0A831ERT4_MICAE</name>
<sequence length="67" mass="7609">MIMTFLINIFFWLLSGLLKYQSSTEQNPPLVHLYSPVLIVVLTIGSRMVLFIMENPNVNVKSVVVSL</sequence>
<evidence type="ECO:0000313" key="2">
    <source>
        <dbReference type="EMBL" id="CCH95454.1"/>
    </source>
</evidence>
<evidence type="ECO:0000256" key="1">
    <source>
        <dbReference type="SAM" id="Phobius"/>
    </source>
</evidence>
<accession>A0A831ERT4</accession>
<dbReference type="Proteomes" id="UP000005806">
    <property type="component" value="Unassembled WGS sequence"/>
</dbReference>
<keyword evidence="1" id="KW-1133">Transmembrane helix</keyword>
<dbReference type="EMBL" id="CAIH01000420">
    <property type="protein sequence ID" value="CCH95454.1"/>
    <property type="molecule type" value="Genomic_DNA"/>
</dbReference>
<keyword evidence="1" id="KW-0472">Membrane</keyword>